<dbReference type="Pfam" id="PF05199">
    <property type="entry name" value="GMC_oxred_C"/>
    <property type="match status" value="1"/>
</dbReference>
<dbReference type="PANTHER" id="PTHR42784:SF1">
    <property type="entry name" value="PYRANOSE 2-OXIDASE"/>
    <property type="match status" value="1"/>
</dbReference>
<keyword evidence="5" id="KW-0560">Oxidoreductase</keyword>
<accession>A0ABX6T2B3</accession>
<reference evidence="8 9" key="1">
    <citation type="submission" date="2020-08" db="EMBL/GenBank/DDBJ databases">
        <title>Genome sequence of Sphingomonas daechungensis KACC 18115T.</title>
        <authorList>
            <person name="Hyun D.-W."/>
            <person name="Bae J.-W."/>
        </authorList>
    </citation>
    <scope>NUCLEOTIDE SEQUENCE [LARGE SCALE GENOMIC DNA]</scope>
    <source>
        <strain evidence="8 9">KACC 18115</strain>
    </source>
</reference>
<dbReference type="EMBL" id="CP060780">
    <property type="protein sequence ID" value="QNP43967.1"/>
    <property type="molecule type" value="Genomic_DNA"/>
</dbReference>
<comment type="cofactor">
    <cofactor evidence="1">
        <name>FAD</name>
        <dbReference type="ChEBI" id="CHEBI:57692"/>
    </cofactor>
</comment>
<dbReference type="SUPFAM" id="SSF51905">
    <property type="entry name" value="FAD/NAD(P)-binding domain"/>
    <property type="match status" value="1"/>
</dbReference>
<proteinExistence type="inferred from homology"/>
<comment type="similarity">
    <text evidence="2">Belongs to the GMC oxidoreductase family.</text>
</comment>
<dbReference type="InterPro" id="IPR007867">
    <property type="entry name" value="GMC_OxRtase_C"/>
</dbReference>
<keyword evidence="4" id="KW-0274">FAD</keyword>
<evidence type="ECO:0000256" key="5">
    <source>
        <dbReference type="ARBA" id="ARBA00023002"/>
    </source>
</evidence>
<dbReference type="Pfam" id="PF00732">
    <property type="entry name" value="GMC_oxred_N"/>
    <property type="match status" value="1"/>
</dbReference>
<dbReference type="RefSeq" id="WP_187715391.1">
    <property type="nucleotide sequence ID" value="NZ_BAABJC010000001.1"/>
</dbReference>
<evidence type="ECO:0000256" key="1">
    <source>
        <dbReference type="ARBA" id="ARBA00001974"/>
    </source>
</evidence>
<evidence type="ECO:0000256" key="3">
    <source>
        <dbReference type="ARBA" id="ARBA00022630"/>
    </source>
</evidence>
<protein>
    <submittedName>
        <fullName evidence="8">GMC family oxidoreductase</fullName>
    </submittedName>
</protein>
<evidence type="ECO:0000256" key="4">
    <source>
        <dbReference type="ARBA" id="ARBA00022827"/>
    </source>
</evidence>
<dbReference type="InterPro" id="IPR000172">
    <property type="entry name" value="GMC_OxRdtase_N"/>
</dbReference>
<evidence type="ECO:0000259" key="7">
    <source>
        <dbReference type="Pfam" id="PF05199"/>
    </source>
</evidence>
<evidence type="ECO:0000313" key="8">
    <source>
        <dbReference type="EMBL" id="QNP43967.1"/>
    </source>
</evidence>
<dbReference type="InterPro" id="IPR036188">
    <property type="entry name" value="FAD/NAD-bd_sf"/>
</dbReference>
<sequence length="529" mass="59255">MLIDLRTAEGLGPIDADICVMGAGAAGIPLARRLAKGGLKVCLVESGGTDFEQATQDLYRGANLGMPYYDLHDSRLRFFGGTVAIWGGRCAVLDPIDFEQRPWVEHSGWPIDRRQLNPYYRQANAIFDVGEFNYEHDVWQQLGVPDPGLDPSELDAKLWRFDEEMERFTAARARDLFEVPNVTVLLHANVTQITTSEAGRAVVGVEVRSLEGRSTTIRARRYVLACGAIENSRLLLANGIGNGHDNVGRYFMEHPAGRVAKIETREPYELWALFQKRFYRDRPPLAPALRLADDAQRKHEVLNSIVTFKLQRDPKHGVNMSSAVYNKLRHNISPDRKGRMADHLYRAVRTAFHRSVRNWFEKIRANTGRTHLYAITRGEQAPNPESRVILSGERDALGSPRADLVWKLSDIDKRTARIFPDVMDRELRRLGKGSATPTEWLSDPDPQWPIDYTVGNHPFANYHQLGGTRMSSDPAKGVVDGDCRVHDVENLYVAGGSIFPTSGWANPTLTIVALALRTADHLLAESASD</sequence>
<organism evidence="8 9">
    <name type="scientific">Sphingomonas daechungensis</name>
    <dbReference type="NCBI Taxonomy" id="1176646"/>
    <lineage>
        <taxon>Bacteria</taxon>
        <taxon>Pseudomonadati</taxon>
        <taxon>Pseudomonadota</taxon>
        <taxon>Alphaproteobacteria</taxon>
        <taxon>Sphingomonadales</taxon>
        <taxon>Sphingomonadaceae</taxon>
        <taxon>Sphingomonas</taxon>
    </lineage>
</organism>
<keyword evidence="9" id="KW-1185">Reference proteome</keyword>
<evidence type="ECO:0000313" key="9">
    <source>
        <dbReference type="Proteomes" id="UP000516134"/>
    </source>
</evidence>
<evidence type="ECO:0000259" key="6">
    <source>
        <dbReference type="Pfam" id="PF00732"/>
    </source>
</evidence>
<dbReference type="PANTHER" id="PTHR42784">
    <property type="entry name" value="PYRANOSE 2-OXIDASE"/>
    <property type="match status" value="1"/>
</dbReference>
<dbReference type="InterPro" id="IPR051473">
    <property type="entry name" value="P2Ox-like"/>
</dbReference>
<keyword evidence="3" id="KW-0285">Flavoprotein</keyword>
<feature type="domain" description="Glucose-methanol-choline oxidoreductase N-terminal" evidence="6">
    <location>
        <begin position="174"/>
        <end position="255"/>
    </location>
</feature>
<dbReference type="Proteomes" id="UP000516134">
    <property type="component" value="Chromosome"/>
</dbReference>
<gene>
    <name evidence="8" type="ORF">H9L15_05015</name>
</gene>
<dbReference type="Gene3D" id="3.50.50.60">
    <property type="entry name" value="FAD/NAD(P)-binding domain"/>
    <property type="match status" value="2"/>
</dbReference>
<evidence type="ECO:0000256" key="2">
    <source>
        <dbReference type="ARBA" id="ARBA00010790"/>
    </source>
</evidence>
<feature type="domain" description="Glucose-methanol-choline oxidoreductase C-terminal" evidence="7">
    <location>
        <begin position="382"/>
        <end position="515"/>
    </location>
</feature>
<name>A0ABX6T2B3_9SPHN</name>